<accession>A0AAD8GMZ8</accession>
<evidence type="ECO:0000256" key="1">
    <source>
        <dbReference type="ARBA" id="ARBA00012404"/>
    </source>
</evidence>
<dbReference type="GO" id="GO:0009073">
    <property type="term" value="P:aromatic amino acid family biosynthetic process"/>
    <property type="evidence" value="ECO:0007669"/>
    <property type="project" value="InterPro"/>
</dbReference>
<evidence type="ECO:0000256" key="2">
    <source>
        <dbReference type="ARBA" id="ARBA00023235"/>
    </source>
</evidence>
<protein>
    <recommendedName>
        <fullName evidence="1">chorismate mutase</fullName>
        <ecNumber evidence="1">5.4.99.5</ecNumber>
    </recommendedName>
</protein>
<evidence type="ECO:0000256" key="3">
    <source>
        <dbReference type="SAM" id="MobiDB-lite"/>
    </source>
</evidence>
<evidence type="ECO:0000313" key="4">
    <source>
        <dbReference type="EMBL" id="KAK1351757.1"/>
    </source>
</evidence>
<proteinExistence type="predicted"/>
<dbReference type="GO" id="GO:0004106">
    <property type="term" value="F:chorismate mutase activity"/>
    <property type="evidence" value="ECO:0007669"/>
    <property type="project" value="UniProtKB-EC"/>
</dbReference>
<feature type="compositionally biased region" description="Basic and acidic residues" evidence="3">
    <location>
        <begin position="1"/>
        <end position="30"/>
    </location>
</feature>
<dbReference type="EC" id="5.4.99.5" evidence="1"/>
<feature type="region of interest" description="Disordered" evidence="3">
    <location>
        <begin position="1"/>
        <end position="37"/>
    </location>
</feature>
<dbReference type="AlphaFoldDB" id="A0AAD8GMZ8"/>
<dbReference type="Proteomes" id="UP001237642">
    <property type="component" value="Unassembled WGS sequence"/>
</dbReference>
<evidence type="ECO:0000313" key="5">
    <source>
        <dbReference type="Proteomes" id="UP001237642"/>
    </source>
</evidence>
<gene>
    <name evidence="4" type="ORF">POM88_054040</name>
</gene>
<comment type="caution">
    <text evidence="4">The sequence shown here is derived from an EMBL/GenBank/DDBJ whole genome shotgun (WGS) entry which is preliminary data.</text>
</comment>
<keyword evidence="5" id="KW-1185">Reference proteome</keyword>
<dbReference type="Gene3D" id="1.10.590.10">
    <property type="entry name" value="Chorismate mutase, AroQ class superfamily, eukaryotic"/>
    <property type="match status" value="1"/>
</dbReference>
<keyword evidence="2" id="KW-0413">Isomerase</keyword>
<name>A0AAD8GMZ8_9APIA</name>
<organism evidence="4 5">
    <name type="scientific">Heracleum sosnowskyi</name>
    <dbReference type="NCBI Taxonomy" id="360622"/>
    <lineage>
        <taxon>Eukaryota</taxon>
        <taxon>Viridiplantae</taxon>
        <taxon>Streptophyta</taxon>
        <taxon>Embryophyta</taxon>
        <taxon>Tracheophyta</taxon>
        <taxon>Spermatophyta</taxon>
        <taxon>Magnoliopsida</taxon>
        <taxon>eudicotyledons</taxon>
        <taxon>Gunneridae</taxon>
        <taxon>Pentapetalae</taxon>
        <taxon>asterids</taxon>
        <taxon>campanulids</taxon>
        <taxon>Apiales</taxon>
        <taxon>Apiaceae</taxon>
        <taxon>Apioideae</taxon>
        <taxon>apioid superclade</taxon>
        <taxon>Tordylieae</taxon>
        <taxon>Tordyliinae</taxon>
        <taxon>Heracleum</taxon>
    </lineage>
</organism>
<dbReference type="InterPro" id="IPR037039">
    <property type="entry name" value="CM_AroQ_sf_eucaryotic"/>
</dbReference>
<sequence>MVERVTRAESTREGPEMVERVTRAECTRDEEGSDDVLGGQIPTLQLREQACMAQLMDLLAYSAVEEVIIRKVEMKTRSYSQEVMEDEAEPVNKYQVCHHKVGADQASQAKAPKEWHRPGT</sequence>
<reference evidence="4" key="1">
    <citation type="submission" date="2023-02" db="EMBL/GenBank/DDBJ databases">
        <title>Genome of toxic invasive species Heracleum sosnowskyi carries increased number of genes despite the absence of recent whole-genome duplications.</title>
        <authorList>
            <person name="Schelkunov M."/>
            <person name="Shtratnikova V."/>
            <person name="Makarenko M."/>
            <person name="Klepikova A."/>
            <person name="Omelchenko D."/>
            <person name="Novikova G."/>
            <person name="Obukhova E."/>
            <person name="Bogdanov V."/>
            <person name="Penin A."/>
            <person name="Logacheva M."/>
        </authorList>
    </citation>
    <scope>NUCLEOTIDE SEQUENCE</scope>
    <source>
        <strain evidence="4">Hsosn_3</strain>
        <tissue evidence="4">Leaf</tissue>
    </source>
</reference>
<reference evidence="4" key="2">
    <citation type="submission" date="2023-05" db="EMBL/GenBank/DDBJ databases">
        <authorList>
            <person name="Schelkunov M.I."/>
        </authorList>
    </citation>
    <scope>NUCLEOTIDE SEQUENCE</scope>
    <source>
        <strain evidence="4">Hsosn_3</strain>
        <tissue evidence="4">Leaf</tissue>
    </source>
</reference>
<dbReference type="EMBL" id="JAUIZM010000027">
    <property type="protein sequence ID" value="KAK1351757.1"/>
    <property type="molecule type" value="Genomic_DNA"/>
</dbReference>